<gene>
    <name evidence="6" type="primary">rfbC</name>
    <name evidence="6" type="ORF">JHU38_03690</name>
</gene>
<evidence type="ECO:0000256" key="5">
    <source>
        <dbReference type="RuleBase" id="RU364069"/>
    </source>
</evidence>
<evidence type="ECO:0000256" key="1">
    <source>
        <dbReference type="ARBA" id="ARBA00001298"/>
    </source>
</evidence>
<keyword evidence="7" id="KW-1185">Reference proteome</keyword>
<dbReference type="EMBL" id="JAERMS010000006">
    <property type="protein sequence ID" value="MBO1362886.1"/>
    <property type="molecule type" value="Genomic_DNA"/>
</dbReference>
<dbReference type="InterPro" id="IPR000888">
    <property type="entry name" value="RmlC-like"/>
</dbReference>
<comment type="subunit">
    <text evidence="5">Homodimer.</text>
</comment>
<dbReference type="InterPro" id="IPR011051">
    <property type="entry name" value="RmlC_Cupin_sf"/>
</dbReference>
<comment type="pathway">
    <text evidence="5">Carbohydrate biosynthesis; dTDP-L-rhamnose biosynthesis.</text>
</comment>
<proteinExistence type="inferred from homology"/>
<dbReference type="CDD" id="cd00438">
    <property type="entry name" value="cupin_RmlC"/>
    <property type="match status" value="1"/>
</dbReference>
<name>A0ABS3M440_9BACT</name>
<dbReference type="InterPro" id="IPR014710">
    <property type="entry name" value="RmlC-like_jellyroll"/>
</dbReference>
<dbReference type="NCBIfam" id="TIGR01221">
    <property type="entry name" value="rmlC"/>
    <property type="match status" value="1"/>
</dbReference>
<dbReference type="PANTHER" id="PTHR21047:SF2">
    <property type="entry name" value="THYMIDINE DIPHOSPHO-4-KETO-RHAMNOSE 3,5-EPIMERASE"/>
    <property type="match status" value="1"/>
</dbReference>
<sequence>MNVIETKIEGVVIIEPKLFHDGRGYFFESYSRRDFDERVQTVAFCQDNESKSGYGVLRGLHFQRPPYAQSKLVRVIRGAVLDVAVDIRKGSPTYGQWVGCEMTEDNHRQFFIPRGFAHGFSVLSETAVFLYKCDNFYHPEAEGALAFDDPQLAIDWQIPADKIVLSEKDKHHPLLKELDSPFVYGKCYD</sequence>
<dbReference type="GO" id="GO:0008830">
    <property type="term" value="F:dTDP-4-dehydrorhamnose 3,5-epimerase activity"/>
    <property type="evidence" value="ECO:0007669"/>
    <property type="project" value="UniProtKB-EC"/>
</dbReference>
<dbReference type="EC" id="5.1.3.13" evidence="3 5"/>
<dbReference type="SUPFAM" id="SSF51182">
    <property type="entry name" value="RmlC-like cupins"/>
    <property type="match status" value="1"/>
</dbReference>
<reference evidence="6 7" key="1">
    <citation type="submission" date="2021-01" db="EMBL/GenBank/DDBJ databases">
        <title>Prevotella A2931 sp. nov.</title>
        <authorList>
            <person name="Buhl M."/>
            <person name="Oberhettinger P."/>
        </authorList>
    </citation>
    <scope>NUCLEOTIDE SEQUENCE [LARGE SCALE GENOMIC DNA]</scope>
    <source>
        <strain evidence="6 7">A2931</strain>
    </source>
</reference>
<protein>
    <recommendedName>
        <fullName evidence="4 5">dTDP-4-dehydrorhamnose 3,5-epimerase</fullName>
        <ecNumber evidence="3 5">5.1.3.13</ecNumber>
    </recommendedName>
    <alternativeName>
        <fullName evidence="5">Thymidine diphospho-4-keto-rhamnose 3,5-epimerase</fullName>
    </alternativeName>
</protein>
<organism evidence="6 7">
    <name type="scientific">Prevotella illustrans</name>
    <dbReference type="NCBI Taxonomy" id="2800387"/>
    <lineage>
        <taxon>Bacteria</taxon>
        <taxon>Pseudomonadati</taxon>
        <taxon>Bacteroidota</taxon>
        <taxon>Bacteroidia</taxon>
        <taxon>Bacteroidales</taxon>
        <taxon>Prevotellaceae</taxon>
        <taxon>Prevotella</taxon>
    </lineage>
</organism>
<comment type="similarity">
    <text evidence="5">Belongs to the dTDP-4-dehydrorhamnose 3,5-epimerase family.</text>
</comment>
<evidence type="ECO:0000256" key="4">
    <source>
        <dbReference type="ARBA" id="ARBA00019595"/>
    </source>
</evidence>
<keyword evidence="5 6" id="KW-0413">Isomerase</keyword>
<dbReference type="Pfam" id="PF00908">
    <property type="entry name" value="dTDP_sugar_isom"/>
    <property type="match status" value="1"/>
</dbReference>
<dbReference type="PANTHER" id="PTHR21047">
    <property type="entry name" value="DTDP-6-DEOXY-D-GLUCOSE-3,5 EPIMERASE"/>
    <property type="match status" value="1"/>
</dbReference>
<comment type="caution">
    <text evidence="6">The sequence shown here is derived from an EMBL/GenBank/DDBJ whole genome shotgun (WGS) entry which is preliminary data.</text>
</comment>
<evidence type="ECO:0000313" key="6">
    <source>
        <dbReference type="EMBL" id="MBO1362886.1"/>
    </source>
</evidence>
<evidence type="ECO:0000256" key="2">
    <source>
        <dbReference type="ARBA" id="ARBA00001997"/>
    </source>
</evidence>
<comment type="catalytic activity">
    <reaction evidence="1 5">
        <text>dTDP-4-dehydro-6-deoxy-alpha-D-glucose = dTDP-4-dehydro-beta-L-rhamnose</text>
        <dbReference type="Rhea" id="RHEA:16969"/>
        <dbReference type="ChEBI" id="CHEBI:57649"/>
        <dbReference type="ChEBI" id="CHEBI:62830"/>
        <dbReference type="EC" id="5.1.3.13"/>
    </reaction>
</comment>
<evidence type="ECO:0000313" key="7">
    <source>
        <dbReference type="Proteomes" id="UP000664265"/>
    </source>
</evidence>
<dbReference type="Gene3D" id="2.60.120.10">
    <property type="entry name" value="Jelly Rolls"/>
    <property type="match status" value="1"/>
</dbReference>
<dbReference type="RefSeq" id="WP_107581038.1">
    <property type="nucleotide sequence ID" value="NZ_JAERMS010000006.1"/>
</dbReference>
<dbReference type="Proteomes" id="UP000664265">
    <property type="component" value="Unassembled WGS sequence"/>
</dbReference>
<accession>A0ABS3M440</accession>
<evidence type="ECO:0000256" key="3">
    <source>
        <dbReference type="ARBA" id="ARBA00012098"/>
    </source>
</evidence>
<comment type="function">
    <text evidence="2 5">Catalyzes the epimerization of the C3' and C5'positions of dTDP-6-deoxy-D-xylo-4-hexulose, forming dTDP-6-deoxy-L-lyxo-4-hexulose.</text>
</comment>